<name>A0A4R4QCJ5_9ACTN</name>
<feature type="domain" description="Plasmid pRiA4b Orf3-like" evidence="1">
    <location>
        <begin position="20"/>
        <end position="202"/>
    </location>
</feature>
<organism evidence="2 3">
    <name type="scientific">Kribbella albertanoniae</name>
    <dbReference type="NCBI Taxonomy" id="1266829"/>
    <lineage>
        <taxon>Bacteria</taxon>
        <taxon>Bacillati</taxon>
        <taxon>Actinomycetota</taxon>
        <taxon>Actinomycetes</taxon>
        <taxon>Propionibacteriales</taxon>
        <taxon>Kribbellaceae</taxon>
        <taxon>Kribbella</taxon>
    </lineage>
</organism>
<reference evidence="2 3" key="1">
    <citation type="submission" date="2019-03" db="EMBL/GenBank/DDBJ databases">
        <title>Draft genome sequences of novel Actinobacteria.</title>
        <authorList>
            <person name="Sahin N."/>
            <person name="Ay H."/>
            <person name="Saygin H."/>
        </authorList>
    </citation>
    <scope>NUCLEOTIDE SEQUENCE [LARGE SCALE GENOMIC DNA]</scope>
    <source>
        <strain evidence="2 3">JCM 30547</strain>
    </source>
</reference>
<dbReference type="EMBL" id="SMKA01000016">
    <property type="protein sequence ID" value="TDC33206.1"/>
    <property type="molecule type" value="Genomic_DNA"/>
</dbReference>
<dbReference type="AlphaFoldDB" id="A0A4R4QCJ5"/>
<sequence>MNRDVPRPSRRRPRRDDVVTYQVRVELEETEPLLWRRLELASDLFLNEVHDIIQVAFGWTDSHLHEFASGAAYYDQTSEHYLCPFQVEEGETGVPENEVRLDEVLVEQGDELLYLYDFGDDWMHVIKLESVQPRVESAPRAHCVDGRRPGPCEDCGGVDGYEQICTAIDPSDPGSAAAIADWVSRFGAGADPSQYAPTPFDLEAINEMLAVAGTKQPALAGPLEGLVNAIRSTPERRKFQQLIARAGLDQPIDIDAATAAEMVAPYSWLLNRVGTDGIKLTSAGYLRPADVEAAMAELGLGDEWIGKGNREVQTLPVLTLRETAQMLGLVRKYKGALVLTPRGRAVRQDPLALWWHVAEHLPPTKREPYNTQAGLIVLVALAARSYADSHSTVASLLTALGWGFNDGRPISSTMASEAAWDTQAVLRRIGAVARERRFSVPDLPTPEGVTFARAALRTWPS</sequence>
<gene>
    <name evidence="2" type="ORF">E1261_06735</name>
</gene>
<comment type="caution">
    <text evidence="2">The sequence shown here is derived from an EMBL/GenBank/DDBJ whole genome shotgun (WGS) entry which is preliminary data.</text>
</comment>
<dbReference type="Gene3D" id="3.10.290.30">
    <property type="entry name" value="MM3350-like"/>
    <property type="match status" value="1"/>
</dbReference>
<dbReference type="SUPFAM" id="SSF159941">
    <property type="entry name" value="MM3350-like"/>
    <property type="match status" value="1"/>
</dbReference>
<dbReference type="InterPro" id="IPR012912">
    <property type="entry name" value="Plasmid_pRiA4b_Orf3-like"/>
</dbReference>
<dbReference type="PANTHER" id="PTHR41878">
    <property type="entry name" value="LEXA REPRESSOR-RELATED"/>
    <property type="match status" value="1"/>
</dbReference>
<keyword evidence="3" id="KW-1185">Reference proteome</keyword>
<evidence type="ECO:0000259" key="1">
    <source>
        <dbReference type="Pfam" id="PF07929"/>
    </source>
</evidence>
<protein>
    <submittedName>
        <fullName evidence="2">Plasmid pRiA4b ORF-3 family protein</fullName>
    </submittedName>
</protein>
<evidence type="ECO:0000313" key="2">
    <source>
        <dbReference type="EMBL" id="TDC33206.1"/>
    </source>
</evidence>
<dbReference type="Pfam" id="PF07929">
    <property type="entry name" value="PRiA4_ORF3"/>
    <property type="match status" value="1"/>
</dbReference>
<accession>A0A4R4QCJ5</accession>
<dbReference type="InterPro" id="IPR024047">
    <property type="entry name" value="MM3350-like_sf"/>
</dbReference>
<dbReference type="Proteomes" id="UP000295075">
    <property type="component" value="Unassembled WGS sequence"/>
</dbReference>
<dbReference type="PANTHER" id="PTHR41878:SF1">
    <property type="entry name" value="TNPR PROTEIN"/>
    <property type="match status" value="1"/>
</dbReference>
<dbReference type="OrthoDB" id="9816539at2"/>
<evidence type="ECO:0000313" key="3">
    <source>
        <dbReference type="Proteomes" id="UP000295075"/>
    </source>
</evidence>
<proteinExistence type="predicted"/>